<reference evidence="1 2" key="1">
    <citation type="submission" date="2023-04" db="EMBL/GenBank/DDBJ databases">
        <title>Colletotrichum tabacum stain YC1 causing leaf anthracnose on Nicotiana tabacum(L.) cv.</title>
        <authorList>
            <person name="Ji Z."/>
            <person name="Wang M."/>
            <person name="Zhang J."/>
            <person name="Wang N."/>
            <person name="Zhou Z."/>
        </authorList>
    </citation>
    <scope>NUCLEOTIDE SEQUENCE [LARGE SCALE GENOMIC DNA]</scope>
    <source>
        <strain evidence="1 2">YC1</strain>
    </source>
</reference>
<protein>
    <submittedName>
        <fullName evidence="1">Uncharacterized protein</fullName>
    </submittedName>
</protein>
<gene>
    <name evidence="1" type="ORF">QIS74_11051</name>
</gene>
<accession>A0AAV9SX95</accession>
<evidence type="ECO:0000313" key="1">
    <source>
        <dbReference type="EMBL" id="KAK6209467.1"/>
    </source>
</evidence>
<name>A0AAV9SX95_9PEZI</name>
<dbReference type="EMBL" id="JASAOK010000047">
    <property type="protein sequence ID" value="KAK6209467.1"/>
    <property type="molecule type" value="Genomic_DNA"/>
</dbReference>
<sequence length="161" mass="18341">MAIERIWCYGGELTAKRESVVAVLGGLIGLFDVVDLRDLEVFNIGNSERLEGDSAELDQLEHIATGFRRYALKKQQGQNRVLAQYRAYLRAKYKDALPAEETDADVDAIGFPEPVNNIWQPMIKEMRQFAILVAKHTPPRNKKHRHVSYTTLISVAERLVF</sequence>
<dbReference type="Proteomes" id="UP001327957">
    <property type="component" value="Unassembled WGS sequence"/>
</dbReference>
<evidence type="ECO:0000313" key="2">
    <source>
        <dbReference type="Proteomes" id="UP001327957"/>
    </source>
</evidence>
<organism evidence="1 2">
    <name type="scientific">Colletotrichum tabaci</name>
    <dbReference type="NCBI Taxonomy" id="1209068"/>
    <lineage>
        <taxon>Eukaryota</taxon>
        <taxon>Fungi</taxon>
        <taxon>Dikarya</taxon>
        <taxon>Ascomycota</taxon>
        <taxon>Pezizomycotina</taxon>
        <taxon>Sordariomycetes</taxon>
        <taxon>Hypocreomycetidae</taxon>
        <taxon>Glomerellales</taxon>
        <taxon>Glomerellaceae</taxon>
        <taxon>Colletotrichum</taxon>
        <taxon>Colletotrichum destructivum species complex</taxon>
    </lineage>
</organism>
<keyword evidence="2" id="KW-1185">Reference proteome</keyword>
<dbReference type="AlphaFoldDB" id="A0AAV9SX95"/>
<comment type="caution">
    <text evidence="1">The sequence shown here is derived from an EMBL/GenBank/DDBJ whole genome shotgun (WGS) entry which is preliminary data.</text>
</comment>
<proteinExistence type="predicted"/>